<evidence type="ECO:0000313" key="3">
    <source>
        <dbReference type="Proteomes" id="UP001215598"/>
    </source>
</evidence>
<protein>
    <submittedName>
        <fullName evidence="2">Uncharacterized protein</fullName>
    </submittedName>
</protein>
<dbReference type="Proteomes" id="UP001215598">
    <property type="component" value="Unassembled WGS sequence"/>
</dbReference>
<name>A0AAD7HYZ1_9AGAR</name>
<evidence type="ECO:0000313" key="2">
    <source>
        <dbReference type="EMBL" id="KAJ7730522.1"/>
    </source>
</evidence>
<proteinExistence type="predicted"/>
<accession>A0AAD7HYZ1</accession>
<gene>
    <name evidence="2" type="ORF">B0H16DRAFT_1696913</name>
</gene>
<keyword evidence="3" id="KW-1185">Reference proteome</keyword>
<feature type="region of interest" description="Disordered" evidence="1">
    <location>
        <begin position="134"/>
        <end position="161"/>
    </location>
</feature>
<feature type="region of interest" description="Disordered" evidence="1">
    <location>
        <begin position="1"/>
        <end position="32"/>
    </location>
</feature>
<sequence length="319" mass="34361">MEKWKEGSVGVREGRRSENEMYMGLETRPRPQRHACGDEHAVEAPNDGSQIVLDCGSSAQGREKEQRKRSAALIWGQEGGGRRWKDWRGSWGARGRCTGSGRFEWALEREGDVGCTGLAGKRDGRHWAQRARIAAAGGGGDNSGRGRRSRQEAGGGDVGTREWVLGTGRRLRSGAMGGAVSWEMVVLTSARDSSVREGAGDGGPWGRGCEGGWYAKGREWERGRAKARWVPDFEGRCGRCSRGAGEVQAGCGGAAARTGWVPAGVVERGAVGVVVVWEETCGAVMPAVMRRLYSAIECRMRRRVCRGAELGAEVLSKGI</sequence>
<dbReference type="AlphaFoldDB" id="A0AAD7HYZ1"/>
<evidence type="ECO:0000256" key="1">
    <source>
        <dbReference type="SAM" id="MobiDB-lite"/>
    </source>
</evidence>
<comment type="caution">
    <text evidence="2">The sequence shown here is derived from an EMBL/GenBank/DDBJ whole genome shotgun (WGS) entry which is preliminary data.</text>
</comment>
<feature type="compositionally biased region" description="Basic and acidic residues" evidence="1">
    <location>
        <begin position="1"/>
        <end position="19"/>
    </location>
</feature>
<reference evidence="2" key="1">
    <citation type="submission" date="2023-03" db="EMBL/GenBank/DDBJ databases">
        <title>Massive genome expansion in bonnet fungi (Mycena s.s.) driven by repeated elements and novel gene families across ecological guilds.</title>
        <authorList>
            <consortium name="Lawrence Berkeley National Laboratory"/>
            <person name="Harder C.B."/>
            <person name="Miyauchi S."/>
            <person name="Viragh M."/>
            <person name="Kuo A."/>
            <person name="Thoen E."/>
            <person name="Andreopoulos B."/>
            <person name="Lu D."/>
            <person name="Skrede I."/>
            <person name="Drula E."/>
            <person name="Henrissat B."/>
            <person name="Morin E."/>
            <person name="Kohler A."/>
            <person name="Barry K."/>
            <person name="LaButti K."/>
            <person name="Morin E."/>
            <person name="Salamov A."/>
            <person name="Lipzen A."/>
            <person name="Mereny Z."/>
            <person name="Hegedus B."/>
            <person name="Baldrian P."/>
            <person name="Stursova M."/>
            <person name="Weitz H."/>
            <person name="Taylor A."/>
            <person name="Grigoriev I.V."/>
            <person name="Nagy L.G."/>
            <person name="Martin F."/>
            <person name="Kauserud H."/>
        </authorList>
    </citation>
    <scope>NUCLEOTIDE SEQUENCE</scope>
    <source>
        <strain evidence="2">CBHHK182m</strain>
    </source>
</reference>
<organism evidence="2 3">
    <name type="scientific">Mycena metata</name>
    <dbReference type="NCBI Taxonomy" id="1033252"/>
    <lineage>
        <taxon>Eukaryota</taxon>
        <taxon>Fungi</taxon>
        <taxon>Dikarya</taxon>
        <taxon>Basidiomycota</taxon>
        <taxon>Agaricomycotina</taxon>
        <taxon>Agaricomycetes</taxon>
        <taxon>Agaricomycetidae</taxon>
        <taxon>Agaricales</taxon>
        <taxon>Marasmiineae</taxon>
        <taxon>Mycenaceae</taxon>
        <taxon>Mycena</taxon>
    </lineage>
</organism>
<dbReference type="EMBL" id="JARKIB010000158">
    <property type="protein sequence ID" value="KAJ7730522.1"/>
    <property type="molecule type" value="Genomic_DNA"/>
</dbReference>